<protein>
    <recommendedName>
        <fullName evidence="15">Riboflavin biosynthesis protein</fullName>
    </recommendedName>
    <domain>
        <recommendedName>
            <fullName evidence="15">Riboflavin kinase</fullName>
            <ecNumber evidence="15">2.7.1.26</ecNumber>
        </recommendedName>
        <alternativeName>
            <fullName evidence="15">Flavokinase</fullName>
        </alternativeName>
    </domain>
    <domain>
        <recommendedName>
            <fullName evidence="15">FMN adenylyltransferase</fullName>
            <ecNumber evidence="15">2.7.7.2</ecNumber>
        </recommendedName>
        <alternativeName>
            <fullName evidence="15">FAD pyrophosphorylase</fullName>
        </alternativeName>
        <alternativeName>
            <fullName evidence="15">FAD synthase</fullName>
        </alternativeName>
    </domain>
</protein>
<evidence type="ECO:0000256" key="13">
    <source>
        <dbReference type="ARBA" id="ARBA00047880"/>
    </source>
</evidence>
<dbReference type="Gene3D" id="3.40.50.620">
    <property type="entry name" value="HUPs"/>
    <property type="match status" value="1"/>
</dbReference>
<keyword evidence="12" id="KW-0511">Multifunctional enzyme</keyword>
<comment type="caution">
    <text evidence="17">The sequence shown here is derived from an EMBL/GenBank/DDBJ whole genome shotgun (WGS) entry which is preliminary data.</text>
</comment>
<gene>
    <name evidence="17" type="ORF">FBZ88_11284</name>
</gene>
<dbReference type="InterPro" id="IPR015865">
    <property type="entry name" value="Riboflavin_kinase_bac/euk"/>
</dbReference>
<proteinExistence type="inferred from homology"/>
<dbReference type="SMART" id="SM00904">
    <property type="entry name" value="Flavokinase"/>
    <property type="match status" value="1"/>
</dbReference>
<feature type="domain" description="Riboflavin kinase" evidence="16">
    <location>
        <begin position="184"/>
        <end position="311"/>
    </location>
</feature>
<evidence type="ECO:0000256" key="7">
    <source>
        <dbReference type="ARBA" id="ARBA00022695"/>
    </source>
</evidence>
<dbReference type="InterPro" id="IPR014729">
    <property type="entry name" value="Rossmann-like_a/b/a_fold"/>
</dbReference>
<evidence type="ECO:0000259" key="16">
    <source>
        <dbReference type="SMART" id="SM00904"/>
    </source>
</evidence>
<dbReference type="SUPFAM" id="SSF82114">
    <property type="entry name" value="Riboflavin kinase-like"/>
    <property type="match status" value="1"/>
</dbReference>
<evidence type="ECO:0000256" key="1">
    <source>
        <dbReference type="ARBA" id="ARBA00002121"/>
    </source>
</evidence>
<reference evidence="17 18" key="1">
    <citation type="submission" date="2019-06" db="EMBL/GenBank/DDBJ databases">
        <title>Genomic Encyclopedia of Type Strains, Phase IV (KMG-V): Genome sequencing to study the core and pangenomes of soil and plant-associated prokaryotes.</title>
        <authorList>
            <person name="Whitman W."/>
        </authorList>
    </citation>
    <scope>NUCLEOTIDE SEQUENCE [LARGE SCALE GENOMIC DNA]</scope>
    <source>
        <strain evidence="17 18">BR 11865</strain>
    </source>
</reference>
<keyword evidence="5 15" id="KW-0288">FMN</keyword>
<dbReference type="GO" id="GO:0006747">
    <property type="term" value="P:FAD biosynthetic process"/>
    <property type="evidence" value="ECO:0007669"/>
    <property type="project" value="UniProtKB-UniRule"/>
</dbReference>
<keyword evidence="18" id="KW-1185">Reference proteome</keyword>
<dbReference type="InterPro" id="IPR023465">
    <property type="entry name" value="Riboflavin_kinase_dom_sf"/>
</dbReference>
<dbReference type="PANTHER" id="PTHR22749">
    <property type="entry name" value="RIBOFLAVIN KINASE/FMN ADENYLYLTRANSFERASE"/>
    <property type="match status" value="1"/>
</dbReference>
<dbReference type="PANTHER" id="PTHR22749:SF6">
    <property type="entry name" value="RIBOFLAVIN KINASE"/>
    <property type="match status" value="1"/>
</dbReference>
<dbReference type="GO" id="GO:0008531">
    <property type="term" value="F:riboflavin kinase activity"/>
    <property type="evidence" value="ECO:0007669"/>
    <property type="project" value="UniProtKB-UniRule"/>
</dbReference>
<accession>A0A560FRL7</accession>
<dbReference type="NCBIfam" id="TIGR00125">
    <property type="entry name" value="cyt_tran_rel"/>
    <property type="match status" value="1"/>
</dbReference>
<evidence type="ECO:0000313" key="18">
    <source>
        <dbReference type="Proteomes" id="UP000316545"/>
    </source>
</evidence>
<keyword evidence="11 15" id="KW-0067">ATP-binding</keyword>
<dbReference type="SUPFAM" id="SSF52374">
    <property type="entry name" value="Nucleotidylyl transferase"/>
    <property type="match status" value="1"/>
</dbReference>
<dbReference type="EMBL" id="VITO01000012">
    <property type="protein sequence ID" value="TWB24232.1"/>
    <property type="molecule type" value="Genomic_DNA"/>
</dbReference>
<dbReference type="NCBIfam" id="TIGR00083">
    <property type="entry name" value="ribF"/>
    <property type="match status" value="1"/>
</dbReference>
<dbReference type="PIRSF" id="PIRSF004491">
    <property type="entry name" value="FAD_Synth"/>
    <property type="match status" value="1"/>
</dbReference>
<comment type="catalytic activity">
    <reaction evidence="14 15">
        <text>FMN + ATP + H(+) = FAD + diphosphate</text>
        <dbReference type="Rhea" id="RHEA:17237"/>
        <dbReference type="ChEBI" id="CHEBI:15378"/>
        <dbReference type="ChEBI" id="CHEBI:30616"/>
        <dbReference type="ChEBI" id="CHEBI:33019"/>
        <dbReference type="ChEBI" id="CHEBI:57692"/>
        <dbReference type="ChEBI" id="CHEBI:58210"/>
        <dbReference type="EC" id="2.7.7.2"/>
    </reaction>
</comment>
<keyword evidence="10 15" id="KW-0274">FAD</keyword>
<evidence type="ECO:0000256" key="5">
    <source>
        <dbReference type="ARBA" id="ARBA00022643"/>
    </source>
</evidence>
<dbReference type="CDD" id="cd02064">
    <property type="entry name" value="FAD_synthetase_N"/>
    <property type="match status" value="1"/>
</dbReference>
<keyword evidence="9 15" id="KW-0418">Kinase</keyword>
<evidence type="ECO:0000256" key="6">
    <source>
        <dbReference type="ARBA" id="ARBA00022679"/>
    </source>
</evidence>
<dbReference type="UniPathway" id="UPA00276">
    <property type="reaction ID" value="UER00406"/>
</dbReference>
<evidence type="ECO:0000313" key="17">
    <source>
        <dbReference type="EMBL" id="TWB24232.1"/>
    </source>
</evidence>
<comment type="similarity">
    <text evidence="15">Belongs to the ribF family.</text>
</comment>
<dbReference type="GO" id="GO:0009398">
    <property type="term" value="P:FMN biosynthetic process"/>
    <property type="evidence" value="ECO:0007669"/>
    <property type="project" value="UniProtKB-UniRule"/>
</dbReference>
<dbReference type="EC" id="2.7.7.2" evidence="15"/>
<dbReference type="UniPathway" id="UPA00277">
    <property type="reaction ID" value="UER00407"/>
</dbReference>
<dbReference type="Pfam" id="PF01687">
    <property type="entry name" value="Flavokinase"/>
    <property type="match status" value="1"/>
</dbReference>
<dbReference type="GO" id="GO:0005524">
    <property type="term" value="F:ATP binding"/>
    <property type="evidence" value="ECO:0007669"/>
    <property type="project" value="UniProtKB-UniRule"/>
</dbReference>
<comment type="catalytic activity">
    <reaction evidence="13 15">
        <text>riboflavin + ATP = FMN + ADP + H(+)</text>
        <dbReference type="Rhea" id="RHEA:14357"/>
        <dbReference type="ChEBI" id="CHEBI:15378"/>
        <dbReference type="ChEBI" id="CHEBI:30616"/>
        <dbReference type="ChEBI" id="CHEBI:57986"/>
        <dbReference type="ChEBI" id="CHEBI:58210"/>
        <dbReference type="ChEBI" id="CHEBI:456216"/>
        <dbReference type="EC" id="2.7.1.26"/>
    </reaction>
</comment>
<dbReference type="AlphaFoldDB" id="A0A560FRL7"/>
<dbReference type="Proteomes" id="UP000316545">
    <property type="component" value="Unassembled WGS sequence"/>
</dbReference>
<dbReference type="GO" id="GO:0003919">
    <property type="term" value="F:FMN adenylyltransferase activity"/>
    <property type="evidence" value="ECO:0007669"/>
    <property type="project" value="UniProtKB-UniRule"/>
</dbReference>
<dbReference type="Gene3D" id="2.40.30.30">
    <property type="entry name" value="Riboflavin kinase-like"/>
    <property type="match status" value="1"/>
</dbReference>
<dbReference type="NCBIfam" id="NF004160">
    <property type="entry name" value="PRK05627.1-3"/>
    <property type="match status" value="1"/>
</dbReference>
<dbReference type="NCBIfam" id="NF004163">
    <property type="entry name" value="PRK05627.1-6"/>
    <property type="match status" value="1"/>
</dbReference>
<dbReference type="Pfam" id="PF06574">
    <property type="entry name" value="FAD_syn"/>
    <property type="match status" value="1"/>
</dbReference>
<evidence type="ECO:0000256" key="12">
    <source>
        <dbReference type="ARBA" id="ARBA00023268"/>
    </source>
</evidence>
<dbReference type="EC" id="2.7.1.26" evidence="15"/>
<evidence type="ECO:0000256" key="9">
    <source>
        <dbReference type="ARBA" id="ARBA00022777"/>
    </source>
</evidence>
<evidence type="ECO:0000256" key="11">
    <source>
        <dbReference type="ARBA" id="ARBA00022840"/>
    </source>
</evidence>
<dbReference type="GO" id="GO:0009231">
    <property type="term" value="P:riboflavin biosynthetic process"/>
    <property type="evidence" value="ECO:0007669"/>
    <property type="project" value="InterPro"/>
</dbReference>
<evidence type="ECO:0000256" key="15">
    <source>
        <dbReference type="PIRNR" id="PIRNR004491"/>
    </source>
</evidence>
<evidence type="ECO:0000256" key="8">
    <source>
        <dbReference type="ARBA" id="ARBA00022741"/>
    </source>
</evidence>
<keyword evidence="7 15" id="KW-0548">Nucleotidyltransferase</keyword>
<dbReference type="NCBIfam" id="NF004159">
    <property type="entry name" value="PRK05627.1-2"/>
    <property type="match status" value="1"/>
</dbReference>
<evidence type="ECO:0000256" key="4">
    <source>
        <dbReference type="ARBA" id="ARBA00022630"/>
    </source>
</evidence>
<evidence type="ECO:0000256" key="14">
    <source>
        <dbReference type="ARBA" id="ARBA00049494"/>
    </source>
</evidence>
<sequence>MKLLRHYEDAPAELRGAVVALGNFDGVHLGHRAVIGQARALADDLGRPAAVVTFEPHPRSFFRPNDPPFRLTPLRIKTHLIEALGMDAMVVLHFDAALAGMTAEEFVETVLVQGLGVRHVVAGYDFLFGHNRSGDMALLRALGARHGFGVTEARPVANGAGEPYSSTAVRRHLQEGRPQEAAAILGHPFEIEGRVEHGDKRGRTIGFPTANIEIHDYLRPHFGVYAVRAGVDEGAGTIWHNGVANLGRRPTVGGTVERLEAHLFDFDDDLYGRHVRVQLLDFIRPEMKFENFQALKDQIARDADESRRRLAALPGT</sequence>
<dbReference type="InterPro" id="IPR015864">
    <property type="entry name" value="FAD_synthase"/>
</dbReference>
<keyword evidence="6 15" id="KW-0808">Transferase</keyword>
<evidence type="ECO:0000256" key="2">
    <source>
        <dbReference type="ARBA" id="ARBA00004726"/>
    </source>
</evidence>
<dbReference type="FunFam" id="3.40.50.620:FF:000021">
    <property type="entry name" value="Riboflavin biosynthesis protein"/>
    <property type="match status" value="1"/>
</dbReference>
<evidence type="ECO:0000256" key="3">
    <source>
        <dbReference type="ARBA" id="ARBA00005201"/>
    </source>
</evidence>
<keyword evidence="4 15" id="KW-0285">Flavoprotein</keyword>
<dbReference type="InterPro" id="IPR002606">
    <property type="entry name" value="Riboflavin_kinase_bac"/>
</dbReference>
<organism evidence="17 18">
    <name type="scientific">Nitrospirillum amazonense</name>
    <dbReference type="NCBI Taxonomy" id="28077"/>
    <lineage>
        <taxon>Bacteria</taxon>
        <taxon>Pseudomonadati</taxon>
        <taxon>Pseudomonadota</taxon>
        <taxon>Alphaproteobacteria</taxon>
        <taxon>Rhodospirillales</taxon>
        <taxon>Azospirillaceae</taxon>
        <taxon>Nitrospirillum</taxon>
    </lineage>
</organism>
<dbReference type="RefSeq" id="WP_145618562.1">
    <property type="nucleotide sequence ID" value="NZ_JAYNFR010000014.1"/>
</dbReference>
<dbReference type="InterPro" id="IPR023468">
    <property type="entry name" value="Riboflavin_kinase"/>
</dbReference>
<comment type="function">
    <text evidence="1">Catalyzes the phosphorylation of riboflavin to FMN followed by the adenylation of FMN to FAD.</text>
</comment>
<name>A0A560FRL7_9PROT</name>
<comment type="pathway">
    <text evidence="3 15">Cofactor biosynthesis; FMN biosynthesis; FMN from riboflavin (ATP route): step 1/1.</text>
</comment>
<keyword evidence="8 15" id="KW-0547">Nucleotide-binding</keyword>
<dbReference type="InterPro" id="IPR004821">
    <property type="entry name" value="Cyt_trans-like"/>
</dbReference>
<comment type="pathway">
    <text evidence="2 15">Cofactor biosynthesis; FAD biosynthesis; FAD from FMN: step 1/1.</text>
</comment>
<evidence type="ECO:0000256" key="10">
    <source>
        <dbReference type="ARBA" id="ARBA00022827"/>
    </source>
</evidence>